<evidence type="ECO:0000256" key="1">
    <source>
        <dbReference type="SAM" id="Coils"/>
    </source>
</evidence>
<proteinExistence type="predicted"/>
<dbReference type="EMBL" id="NEKC01000001">
    <property type="protein sequence ID" value="OTA30279.1"/>
    <property type="molecule type" value="Genomic_DNA"/>
</dbReference>
<feature type="coiled-coil region" evidence="1">
    <location>
        <begin position="181"/>
        <end position="215"/>
    </location>
</feature>
<organism evidence="3 4">
    <name type="scientific">Alloscardovia macacae</name>
    <dbReference type="NCBI Taxonomy" id="1160091"/>
    <lineage>
        <taxon>Bacteria</taxon>
        <taxon>Bacillati</taxon>
        <taxon>Actinomycetota</taxon>
        <taxon>Actinomycetes</taxon>
        <taxon>Bifidobacteriales</taxon>
        <taxon>Bifidobacteriaceae</taxon>
        <taxon>Alloscardovia</taxon>
    </lineage>
</organism>
<accession>A0A1Y2T0Z5</accession>
<comment type="caution">
    <text evidence="3">The sequence shown here is derived from an EMBL/GenBank/DDBJ whole genome shotgun (WGS) entry which is preliminary data.</text>
</comment>
<protein>
    <submittedName>
        <fullName evidence="3">Uncharacterized protein</fullName>
    </submittedName>
</protein>
<gene>
    <name evidence="3" type="ORF">B9T39_00825</name>
</gene>
<keyword evidence="1" id="KW-0175">Coiled coil</keyword>
<feature type="transmembrane region" description="Helical" evidence="2">
    <location>
        <begin position="266"/>
        <end position="286"/>
    </location>
</feature>
<name>A0A1Y2T0Z5_9BIFI</name>
<feature type="coiled-coil region" evidence="1">
    <location>
        <begin position="16"/>
        <end position="54"/>
    </location>
</feature>
<dbReference type="RefSeq" id="WP_086105919.1">
    <property type="nucleotide sequence ID" value="NZ_NEKB01000001.1"/>
</dbReference>
<dbReference type="AlphaFoldDB" id="A0A1Y2T0Z5"/>
<keyword evidence="2" id="KW-0472">Membrane</keyword>
<sequence>MAKEHSLEYAAWQQAIESQKQAEKQYKKDVKQALSKLKEEQRLYKARVDGAKNAIENAHNTWNKTIATIGELSLYNDRVEAKNSKIQFVAGEDIQIEINASGTVYTTTSTKGGKGVSLGGAVVGGVVAGPLGAVVGGSKNTVTTTNEVHDDRVIYITIRSVTNAFTVQIPANLESSARTFADAVYTTNKNYRNNLEQYQKDVQSLTARLERETADHAQVDLADKAHKDVVANTLAVDAAKRETERCHNLVPVQELEEAKKTKRRNIVIAIAAVVIVVIVLVALYMIGSSQTTASALYDYADIYVRNGAYLI</sequence>
<evidence type="ECO:0000256" key="2">
    <source>
        <dbReference type="SAM" id="Phobius"/>
    </source>
</evidence>
<evidence type="ECO:0000313" key="4">
    <source>
        <dbReference type="Proteomes" id="UP000243540"/>
    </source>
</evidence>
<reference evidence="3 4" key="1">
    <citation type="submission" date="2017-04" db="EMBL/GenBank/DDBJ databases">
        <title>Draft genome sequences of Alloscardovia macacae UMA81211 and UMA81212 isolated from the feces of a rhesus macaque (Macaca mulatta).</title>
        <authorList>
            <person name="Albert K."/>
            <person name="Sela D.A."/>
        </authorList>
    </citation>
    <scope>NUCLEOTIDE SEQUENCE [LARGE SCALE GENOMIC DNA]</scope>
    <source>
        <strain evidence="3 4">UMA81212</strain>
    </source>
</reference>
<dbReference type="Proteomes" id="UP000243540">
    <property type="component" value="Unassembled WGS sequence"/>
</dbReference>
<keyword evidence="2" id="KW-1133">Transmembrane helix</keyword>
<evidence type="ECO:0000313" key="3">
    <source>
        <dbReference type="EMBL" id="OTA30279.1"/>
    </source>
</evidence>
<keyword evidence="2" id="KW-0812">Transmembrane</keyword>